<keyword evidence="5" id="KW-1185">Reference proteome</keyword>
<reference evidence="4 5" key="1">
    <citation type="submission" date="2023-10" db="EMBL/GenBank/DDBJ databases">
        <title>Roseovarius strain S88 nov., isolated from a marine algae.</title>
        <authorList>
            <person name="Lee M.W."/>
            <person name="Lee J.K."/>
            <person name="Kim J.M."/>
            <person name="Choi D.G."/>
            <person name="Baek J.H."/>
            <person name="Bayburt H."/>
            <person name="Jung J.J."/>
            <person name="Han D.M."/>
            <person name="Jeon C.O."/>
        </authorList>
    </citation>
    <scope>NUCLEOTIDE SEQUENCE [LARGE SCALE GENOMIC DNA]</scope>
    <source>
        <strain evidence="4 5">S88</strain>
    </source>
</reference>
<dbReference type="Gene3D" id="2.60.40.10">
    <property type="entry name" value="Immunoglobulins"/>
    <property type="match status" value="1"/>
</dbReference>
<feature type="region of interest" description="Disordered" evidence="1">
    <location>
        <begin position="52"/>
        <end position="94"/>
    </location>
</feature>
<dbReference type="PANTHER" id="PTHR34700">
    <property type="entry name" value="POTASSIUM BINDING PROTEIN KBP"/>
    <property type="match status" value="1"/>
</dbReference>
<dbReference type="CDD" id="cd00118">
    <property type="entry name" value="LysM"/>
    <property type="match status" value="1"/>
</dbReference>
<keyword evidence="2" id="KW-0812">Transmembrane</keyword>
<dbReference type="Gene3D" id="3.10.350.10">
    <property type="entry name" value="LysM domain"/>
    <property type="match status" value="1"/>
</dbReference>
<protein>
    <submittedName>
        <fullName evidence="4">LysM peptidoglycan-binding domain-containing protein</fullName>
    </submittedName>
</protein>
<feature type="transmembrane region" description="Helical" evidence="2">
    <location>
        <begin position="12"/>
        <end position="30"/>
    </location>
</feature>
<evidence type="ECO:0000313" key="4">
    <source>
        <dbReference type="EMBL" id="WWR48177.1"/>
    </source>
</evidence>
<feature type="domain" description="LysM" evidence="3">
    <location>
        <begin position="350"/>
        <end position="399"/>
    </location>
</feature>
<organism evidence="4 5">
    <name type="scientific">Roseovarius phycicola</name>
    <dbReference type="NCBI Taxonomy" id="3080976"/>
    <lineage>
        <taxon>Bacteria</taxon>
        <taxon>Pseudomonadati</taxon>
        <taxon>Pseudomonadota</taxon>
        <taxon>Alphaproteobacteria</taxon>
        <taxon>Rhodobacterales</taxon>
        <taxon>Roseobacteraceae</taxon>
        <taxon>Roseovarius</taxon>
    </lineage>
</organism>
<evidence type="ECO:0000256" key="1">
    <source>
        <dbReference type="SAM" id="MobiDB-lite"/>
    </source>
</evidence>
<dbReference type="InterPro" id="IPR036779">
    <property type="entry name" value="LysM_dom_sf"/>
</dbReference>
<dbReference type="RefSeq" id="WP_338550997.1">
    <property type="nucleotide sequence ID" value="NZ_CP146069.1"/>
</dbReference>
<dbReference type="InterPro" id="IPR013783">
    <property type="entry name" value="Ig-like_fold"/>
</dbReference>
<accession>A0ABZ2HJN6</accession>
<name>A0ABZ2HJN6_9RHOB</name>
<dbReference type="PROSITE" id="PS51782">
    <property type="entry name" value="LYSM"/>
    <property type="match status" value="1"/>
</dbReference>
<evidence type="ECO:0000313" key="5">
    <source>
        <dbReference type="Proteomes" id="UP001364156"/>
    </source>
</evidence>
<keyword evidence="2" id="KW-1133">Transmembrane helix</keyword>
<evidence type="ECO:0000259" key="3">
    <source>
        <dbReference type="PROSITE" id="PS51782"/>
    </source>
</evidence>
<keyword evidence="2" id="KW-0472">Membrane</keyword>
<dbReference type="PANTHER" id="PTHR34700:SF4">
    <property type="entry name" value="PHAGE-LIKE ELEMENT PBSX PROTEIN XKDP"/>
    <property type="match status" value="1"/>
</dbReference>
<proteinExistence type="predicted"/>
<feature type="region of interest" description="Disordered" evidence="1">
    <location>
        <begin position="185"/>
        <end position="217"/>
    </location>
</feature>
<evidence type="ECO:0000256" key="2">
    <source>
        <dbReference type="SAM" id="Phobius"/>
    </source>
</evidence>
<feature type="compositionally biased region" description="Low complexity" evidence="1">
    <location>
        <begin position="204"/>
        <end position="216"/>
    </location>
</feature>
<dbReference type="Proteomes" id="UP001364156">
    <property type="component" value="Chromosome"/>
</dbReference>
<gene>
    <name evidence="4" type="ORF">RZ517_08410</name>
</gene>
<dbReference type="SMART" id="SM00257">
    <property type="entry name" value="LysM"/>
    <property type="match status" value="1"/>
</dbReference>
<dbReference type="InterPro" id="IPR018392">
    <property type="entry name" value="LysM"/>
</dbReference>
<dbReference type="InterPro" id="IPR052196">
    <property type="entry name" value="Bact_Kbp"/>
</dbReference>
<dbReference type="EMBL" id="CP146069">
    <property type="protein sequence ID" value="WWR48177.1"/>
    <property type="molecule type" value="Genomic_DNA"/>
</dbReference>
<dbReference type="Pfam" id="PF01476">
    <property type="entry name" value="LysM"/>
    <property type="match status" value="1"/>
</dbReference>
<sequence length="401" mass="43011">MSKWTGSVGGWTLGLFCGAVIAIFAGLYLTNVFAPLPNDPEAAAAPELAVQPLPQSSPENTTEKAEVQPKAPAPESETTAADEPKPSLPLPPRVSTFRLEPDGQMLVAGRAEPGWETSIRLDEEVLSTFMPEGNGEFVQFVDVAPDPEVRVLSLAMTSPETGEVLYSQGDIIITPVAAPEVIAAEDEPSNAASEQTAEAETETAETTSETAEAATENAISQNSAVLLSDDEGVKVLQPAQPKDLSPEVMSVVALDAITYSTEGEVQLSGRGSGEGFVRVYIDNAPVITSQIEEDGSWRSELPEVDTGVYTLRIDEVDAEGNVTSRVETPFKREDEEVLAEAALEQSELVQAVTVQPGYTLWGISRDNYGDGTLFVRIFEANRDRIRDPDLIFPGQVFTVPQ</sequence>